<dbReference type="Proteomes" id="UP000828941">
    <property type="component" value="Chromosome 1"/>
</dbReference>
<evidence type="ECO:0000313" key="2">
    <source>
        <dbReference type="Proteomes" id="UP000828941"/>
    </source>
</evidence>
<accession>A0ACB9Q7B9</accession>
<sequence>MHGGGSENLTLQAWLESSASIDNSNEGDGGDHADSGPVSSAGQTHWLYKVPETPQEAAQRDEAGEGGERPRSELPKGFYDSQWVREDIQTENLIKWLDRPNAANSWDPLKDIRNVPDLNDLERCKDNQGDQNTQPQWLQRSIAPCSLRGLSTSGTDNQQQSISAADVEALPQDNDPPTLTTRGTLNSNQKISTAAPTVEVFNDFQQLRNFGNFNDSSVFYGASMGNRIERVQNERPRGAKKRKSGPVKRFIKAPLEFEPVQQANTAVACRRDNYDDSNLETVDENNLDIVKIISPIHYVPPRETTTGTSFIIFLALRSNGEETLVSNRSLRESNPKLGQKQFLIKWFDWPKKNNIWECLTNLRNVGSLIDAIEESIKYPQLRKRRGKRVAQNKQIKRHQVYTTAFRPRWFAPLANVGNAKVADLSEAMASTDGADSNSDATIHRNKGQIAHKMEEDDFDSVLLELEASSNMRAAGVDANGLAINVQNWEGKPHFIFEILRSDGTTATVTNDFLMESNYKLLAKYYEQYLRSI</sequence>
<dbReference type="EMBL" id="CM039426">
    <property type="protein sequence ID" value="KAI4356184.1"/>
    <property type="molecule type" value="Genomic_DNA"/>
</dbReference>
<name>A0ACB9Q7B9_BAUVA</name>
<keyword evidence="2" id="KW-1185">Reference proteome</keyword>
<proteinExistence type="predicted"/>
<gene>
    <name evidence="1" type="ORF">L6164_000226</name>
</gene>
<protein>
    <submittedName>
        <fullName evidence="1">Uncharacterized protein</fullName>
    </submittedName>
</protein>
<comment type="caution">
    <text evidence="1">The sequence shown here is derived from an EMBL/GenBank/DDBJ whole genome shotgun (WGS) entry which is preliminary data.</text>
</comment>
<reference evidence="1 2" key="1">
    <citation type="journal article" date="2022" name="DNA Res.">
        <title>Chromosomal-level genome assembly of the orchid tree Bauhinia variegata (Leguminosae; Cercidoideae) supports the allotetraploid origin hypothesis of Bauhinia.</title>
        <authorList>
            <person name="Zhong Y."/>
            <person name="Chen Y."/>
            <person name="Zheng D."/>
            <person name="Pang J."/>
            <person name="Liu Y."/>
            <person name="Luo S."/>
            <person name="Meng S."/>
            <person name="Qian L."/>
            <person name="Wei D."/>
            <person name="Dai S."/>
            <person name="Zhou R."/>
        </authorList>
    </citation>
    <scope>NUCLEOTIDE SEQUENCE [LARGE SCALE GENOMIC DNA]</scope>
    <source>
        <strain evidence="1">BV-YZ2020</strain>
    </source>
</reference>
<organism evidence="1 2">
    <name type="scientific">Bauhinia variegata</name>
    <name type="common">Purple orchid tree</name>
    <name type="synonym">Phanera variegata</name>
    <dbReference type="NCBI Taxonomy" id="167791"/>
    <lineage>
        <taxon>Eukaryota</taxon>
        <taxon>Viridiplantae</taxon>
        <taxon>Streptophyta</taxon>
        <taxon>Embryophyta</taxon>
        <taxon>Tracheophyta</taxon>
        <taxon>Spermatophyta</taxon>
        <taxon>Magnoliopsida</taxon>
        <taxon>eudicotyledons</taxon>
        <taxon>Gunneridae</taxon>
        <taxon>Pentapetalae</taxon>
        <taxon>rosids</taxon>
        <taxon>fabids</taxon>
        <taxon>Fabales</taxon>
        <taxon>Fabaceae</taxon>
        <taxon>Cercidoideae</taxon>
        <taxon>Cercideae</taxon>
        <taxon>Bauhiniinae</taxon>
        <taxon>Bauhinia</taxon>
    </lineage>
</organism>
<evidence type="ECO:0000313" key="1">
    <source>
        <dbReference type="EMBL" id="KAI4356184.1"/>
    </source>
</evidence>